<dbReference type="OrthoDB" id="8907583at2"/>
<dbReference type="InterPro" id="IPR012349">
    <property type="entry name" value="Split_barrel_FMN-bd"/>
</dbReference>
<dbReference type="EMBL" id="AP022612">
    <property type="protein sequence ID" value="BBZ35477.1"/>
    <property type="molecule type" value="Genomic_DNA"/>
</dbReference>
<dbReference type="Proteomes" id="UP000466931">
    <property type="component" value="Chromosome"/>
</dbReference>
<dbReference type="RefSeq" id="WP_085155950.1">
    <property type="nucleotide sequence ID" value="NZ_AP022612.1"/>
</dbReference>
<protein>
    <submittedName>
        <fullName evidence="1">Uncharacterized protein</fullName>
    </submittedName>
</protein>
<reference evidence="1" key="2">
    <citation type="submission" date="2020-02" db="EMBL/GenBank/DDBJ databases">
        <authorList>
            <person name="Matsumoto Y."/>
            <person name="Motooka D."/>
            <person name="Nakamura S."/>
        </authorList>
    </citation>
    <scope>NUCLEOTIDE SEQUENCE</scope>
    <source>
        <strain evidence="1">JCM 13671</strain>
    </source>
</reference>
<gene>
    <name evidence="1" type="ORF">MCNF_40820</name>
</gene>
<sequence length="124" mass="12793">MSVKVDVDKLADTLADFPFGYLITVGDDFRAHTVAVSPVLVDGALDVGSVGDTTRRNAGAHAAVTVIWPPADAGGYSLIVDGQAEVTDAGLRVVPARAVLHRRAAPQSAAAAKGHLHDCVPVKD</sequence>
<accession>A0A7I7Y1K8</accession>
<proteinExistence type="predicted"/>
<dbReference type="AlphaFoldDB" id="A0A7I7Y1K8"/>
<dbReference type="SUPFAM" id="SSF50475">
    <property type="entry name" value="FMN-binding split barrel"/>
    <property type="match status" value="1"/>
</dbReference>
<reference evidence="1" key="1">
    <citation type="journal article" date="2019" name="Emerg. Microbes Infect.">
        <title>Comprehensive subspecies identification of 175 nontuberculous mycobacteria species based on 7547 genomic profiles.</title>
        <authorList>
            <person name="Matsumoto Y."/>
            <person name="Kinjo T."/>
            <person name="Motooka D."/>
            <person name="Nabeya D."/>
            <person name="Jung N."/>
            <person name="Uechi K."/>
            <person name="Horii T."/>
            <person name="Iida T."/>
            <person name="Fujita J."/>
            <person name="Nakamura S."/>
        </authorList>
    </citation>
    <scope>NUCLEOTIDE SEQUENCE [LARGE SCALE GENOMIC DNA]</scope>
    <source>
        <strain evidence="1">JCM 13671</strain>
    </source>
</reference>
<keyword evidence="2" id="KW-1185">Reference proteome</keyword>
<evidence type="ECO:0000313" key="2">
    <source>
        <dbReference type="Proteomes" id="UP000466931"/>
    </source>
</evidence>
<evidence type="ECO:0000313" key="1">
    <source>
        <dbReference type="EMBL" id="BBZ35477.1"/>
    </source>
</evidence>
<organism evidence="1 2">
    <name type="scientific">Mycolicibacterium confluentis</name>
    <dbReference type="NCBI Taxonomy" id="28047"/>
    <lineage>
        <taxon>Bacteria</taxon>
        <taxon>Bacillati</taxon>
        <taxon>Actinomycetota</taxon>
        <taxon>Actinomycetes</taxon>
        <taxon>Mycobacteriales</taxon>
        <taxon>Mycobacteriaceae</taxon>
        <taxon>Mycolicibacterium</taxon>
    </lineage>
</organism>
<dbReference type="Gene3D" id="2.30.110.10">
    <property type="entry name" value="Electron Transport, Fmn-binding Protein, Chain A"/>
    <property type="match status" value="1"/>
</dbReference>
<name>A0A7I7Y1K8_9MYCO</name>